<evidence type="ECO:0000313" key="12">
    <source>
        <dbReference type="Proteomes" id="UP000001744"/>
    </source>
</evidence>
<dbReference type="InterPro" id="IPR002347">
    <property type="entry name" value="SDR_fam"/>
</dbReference>
<evidence type="ECO:0000256" key="1">
    <source>
        <dbReference type="ARBA" id="ARBA00022516"/>
    </source>
</evidence>
<name>B6K3P5_SCHJY</name>
<evidence type="ECO:0000256" key="7">
    <source>
        <dbReference type="ARBA" id="ARBA00023593"/>
    </source>
</evidence>
<comment type="pathway">
    <text evidence="6">Steroid biosynthesis; zymosterol biosynthesis; zymosterol from lanosterol: step 5/6.</text>
</comment>
<dbReference type="SUPFAM" id="SSF51735">
    <property type="entry name" value="NAD(P)-binding Rossmann-fold domains"/>
    <property type="match status" value="1"/>
</dbReference>
<dbReference type="RefSeq" id="XP_002174395.1">
    <property type="nucleotide sequence ID" value="XM_002174359.1"/>
</dbReference>
<sequence>MSFKKYALITGSNSGLGFGIATRLLENATPEIEDAPETLTIVLTCRSKQKAEDAISRLRALFPKRKLQLEYVLLDLSDMHNVEMAVRAISTRYKKLDYVYLNAGAWDLAGIDWVKAIFSTLLNPIQALTHPTFYRETSGRTTKDGMGFIFQSNVFGHYYLKKRLEELGVLQKATKLVLTSSLVAEPDSLNLKDIECVSGDKPYQSSKRILDILHFNEVEKGCCKYMQFLSHPGLCTTGMYETFIGPIMVFFAKLGFWFCRLLGSPWHTISPYIAAFSFIWLALYGTKEDESVKWGSGTTRLGKECLRRTPVDEILPSEKEKVSEYVNGLYKQWHEKLSQ</sequence>
<dbReference type="Pfam" id="PF00106">
    <property type="entry name" value="adh_short"/>
    <property type="match status" value="1"/>
</dbReference>
<keyword evidence="1" id="KW-0444">Lipid biosynthesis</keyword>
<feature type="transmembrane region" description="Helical" evidence="9">
    <location>
        <begin position="269"/>
        <end position="286"/>
    </location>
</feature>
<evidence type="ECO:0000313" key="10">
    <source>
        <dbReference type="EMBL" id="EEB08102.1"/>
    </source>
</evidence>
<keyword evidence="12" id="KW-1185">Reference proteome</keyword>
<evidence type="ECO:0000256" key="9">
    <source>
        <dbReference type="SAM" id="Phobius"/>
    </source>
</evidence>
<keyword evidence="2" id="KW-0521">NADP</keyword>
<dbReference type="EC" id="1.1.1.270" evidence="8"/>
<dbReference type="JaponicusDB" id="SJAG_03235">
    <property type="gene designation" value="erg27"/>
</dbReference>
<evidence type="ECO:0000256" key="5">
    <source>
        <dbReference type="ARBA" id="ARBA00023098"/>
    </source>
</evidence>
<keyword evidence="5" id="KW-0443">Lipid metabolism</keyword>
<dbReference type="GO" id="GO:0006696">
    <property type="term" value="P:ergosterol biosynthetic process"/>
    <property type="evidence" value="ECO:0000318"/>
    <property type="project" value="GO_Central"/>
</dbReference>
<dbReference type="AlphaFoldDB" id="B6K3P5"/>
<keyword evidence="9" id="KW-1133">Transmembrane helix</keyword>
<keyword evidence="9" id="KW-0472">Membrane</keyword>
<dbReference type="InterPro" id="IPR036291">
    <property type="entry name" value="NAD(P)-bd_dom_sf"/>
</dbReference>
<evidence type="ECO:0000256" key="4">
    <source>
        <dbReference type="ARBA" id="ARBA00023002"/>
    </source>
</evidence>
<reference evidence="10 12" key="1">
    <citation type="journal article" date="2011" name="Science">
        <title>Comparative functional genomics of the fission yeasts.</title>
        <authorList>
            <person name="Rhind N."/>
            <person name="Chen Z."/>
            <person name="Yassour M."/>
            <person name="Thompson D.A."/>
            <person name="Haas B.J."/>
            <person name="Habib N."/>
            <person name="Wapinski I."/>
            <person name="Roy S."/>
            <person name="Lin M.F."/>
            <person name="Heiman D.I."/>
            <person name="Young S.K."/>
            <person name="Furuya K."/>
            <person name="Guo Y."/>
            <person name="Pidoux A."/>
            <person name="Chen H.M."/>
            <person name="Robbertse B."/>
            <person name="Goldberg J.M."/>
            <person name="Aoki K."/>
            <person name="Bayne E.H."/>
            <person name="Berlin A.M."/>
            <person name="Desjardins C.A."/>
            <person name="Dobbs E."/>
            <person name="Dukaj L."/>
            <person name="Fan L."/>
            <person name="FitzGerald M.G."/>
            <person name="French C."/>
            <person name="Gujja S."/>
            <person name="Hansen K."/>
            <person name="Keifenheim D."/>
            <person name="Levin J.Z."/>
            <person name="Mosher R.A."/>
            <person name="Mueller C.A."/>
            <person name="Pfiffner J."/>
            <person name="Priest M."/>
            <person name="Russ C."/>
            <person name="Smialowska A."/>
            <person name="Swoboda P."/>
            <person name="Sykes S.M."/>
            <person name="Vaughn M."/>
            <person name="Vengrova S."/>
            <person name="Yoder R."/>
            <person name="Zeng Q."/>
            <person name="Allshire R."/>
            <person name="Baulcombe D."/>
            <person name="Birren B.W."/>
            <person name="Brown W."/>
            <person name="Ekwall K."/>
            <person name="Kellis M."/>
            <person name="Leatherwood J."/>
            <person name="Levin H."/>
            <person name="Margalit H."/>
            <person name="Martienssen R."/>
            <person name="Nieduszynski C.A."/>
            <person name="Spatafora J.W."/>
            <person name="Friedman N."/>
            <person name="Dalgaard J.Z."/>
            <person name="Baumann P."/>
            <person name="Niki H."/>
            <person name="Regev A."/>
            <person name="Nusbaum C."/>
        </authorList>
    </citation>
    <scope>NUCLEOTIDE SEQUENCE [LARGE SCALE GENOMIC DNA]</scope>
    <source>
        <strain evidence="12">yFS275 / FY16936</strain>
    </source>
</reference>
<evidence type="ECO:0000256" key="2">
    <source>
        <dbReference type="ARBA" id="ARBA00022857"/>
    </source>
</evidence>
<dbReference type="OMA" id="WHNIDGY"/>
<dbReference type="Gene3D" id="3.40.50.720">
    <property type="entry name" value="NAD(P)-binding Rossmann-like Domain"/>
    <property type="match status" value="1"/>
</dbReference>
<keyword evidence="4" id="KW-0560">Oxidoreductase</keyword>
<evidence type="ECO:0000313" key="11">
    <source>
        <dbReference type="JaponicusDB" id="SJAG_03235"/>
    </source>
</evidence>
<keyword evidence="9" id="KW-0812">Transmembrane</keyword>
<dbReference type="eggNOG" id="KOG1478">
    <property type="taxonomic scope" value="Eukaryota"/>
</dbReference>
<dbReference type="Proteomes" id="UP000001744">
    <property type="component" value="Unassembled WGS sequence"/>
</dbReference>
<dbReference type="HOGENOM" id="CLU_029944_1_0_1"/>
<dbReference type="GO" id="GO:0005811">
    <property type="term" value="C:lipid droplet"/>
    <property type="evidence" value="ECO:0000318"/>
    <property type="project" value="GO_Central"/>
</dbReference>
<dbReference type="VEuPathDB" id="FungiDB:SJAG_03235"/>
<evidence type="ECO:0000256" key="6">
    <source>
        <dbReference type="ARBA" id="ARBA00023589"/>
    </source>
</evidence>
<dbReference type="PANTHER" id="PTHR43647">
    <property type="entry name" value="DEHYDROGENASE"/>
    <property type="match status" value="1"/>
</dbReference>
<accession>B6K3P5</accession>
<proteinExistence type="inferred from homology"/>
<dbReference type="GO" id="GO:0000253">
    <property type="term" value="F:3-beta-hydroxysteroid 3-dehydrogenase (NADP+) activity"/>
    <property type="evidence" value="ECO:0000318"/>
    <property type="project" value="GO_Central"/>
</dbReference>
<gene>
    <name evidence="11" type="primary">erg27</name>
    <name evidence="10" type="ORF">SJAG_03235</name>
</gene>
<comment type="similarity">
    <text evidence="7">Belongs to the short-chain dehydrogenases/reductases (SDR) family. ERG27 subfamily.</text>
</comment>
<evidence type="ECO:0000256" key="3">
    <source>
        <dbReference type="ARBA" id="ARBA00022955"/>
    </source>
</evidence>
<dbReference type="OrthoDB" id="9989144at2759"/>
<organism evidence="10 12">
    <name type="scientific">Schizosaccharomyces japonicus (strain yFS275 / FY16936)</name>
    <name type="common">Fission yeast</name>
    <dbReference type="NCBI Taxonomy" id="402676"/>
    <lineage>
        <taxon>Eukaryota</taxon>
        <taxon>Fungi</taxon>
        <taxon>Dikarya</taxon>
        <taxon>Ascomycota</taxon>
        <taxon>Taphrinomycotina</taxon>
        <taxon>Schizosaccharomycetes</taxon>
        <taxon>Schizosaccharomycetales</taxon>
        <taxon>Schizosaccharomycetaceae</taxon>
        <taxon>Schizosaccharomyces</taxon>
    </lineage>
</organism>
<keyword evidence="3" id="KW-0752">Steroid biosynthesis</keyword>
<dbReference type="PANTHER" id="PTHR43647:SF1">
    <property type="entry name" value="3-KETO-STEROID REDUCTASE ERG27"/>
    <property type="match status" value="1"/>
</dbReference>
<evidence type="ECO:0000256" key="8">
    <source>
        <dbReference type="ARBA" id="ARBA00023621"/>
    </source>
</evidence>
<dbReference type="STRING" id="402676.B6K3P5"/>
<dbReference type="EMBL" id="KE651167">
    <property type="protein sequence ID" value="EEB08102.1"/>
    <property type="molecule type" value="Genomic_DNA"/>
</dbReference>
<dbReference type="GeneID" id="7049143"/>
<protein>
    <recommendedName>
        <fullName evidence="8">3beta-hydroxysteroid 3-dehydrogenase</fullName>
        <ecNumber evidence="8">1.1.1.270</ecNumber>
    </recommendedName>
</protein>
<dbReference type="InterPro" id="IPR051593">
    <property type="entry name" value="Ergosterol_Biosynth_ERG27"/>
</dbReference>
<dbReference type="GO" id="GO:0005789">
    <property type="term" value="C:endoplasmic reticulum membrane"/>
    <property type="evidence" value="ECO:0000318"/>
    <property type="project" value="GO_Central"/>
</dbReference>